<dbReference type="Pfam" id="PF07687">
    <property type="entry name" value="M20_dimer"/>
    <property type="match status" value="1"/>
</dbReference>
<dbReference type="InterPro" id="IPR002933">
    <property type="entry name" value="Peptidase_M20"/>
</dbReference>
<dbReference type="RefSeq" id="WP_238208000.1">
    <property type="nucleotide sequence ID" value="NZ_BPQE01000040.1"/>
</dbReference>
<dbReference type="InterPro" id="IPR011650">
    <property type="entry name" value="Peptidase_M20_dimer"/>
</dbReference>
<gene>
    <name evidence="3" type="ORF">QO012_004460</name>
</gene>
<dbReference type="Proteomes" id="UP001231124">
    <property type="component" value="Unassembled WGS sequence"/>
</dbReference>
<keyword evidence="4" id="KW-1185">Reference proteome</keyword>
<dbReference type="EMBL" id="JAUSVP010000020">
    <property type="protein sequence ID" value="MDQ0449936.1"/>
    <property type="molecule type" value="Genomic_DNA"/>
</dbReference>
<dbReference type="SUPFAM" id="SSF53187">
    <property type="entry name" value="Zn-dependent exopeptidases"/>
    <property type="match status" value="1"/>
</dbReference>
<dbReference type="GO" id="GO:0047980">
    <property type="term" value="F:hippurate hydrolase activity"/>
    <property type="evidence" value="ECO:0007669"/>
    <property type="project" value="UniProtKB-EC"/>
</dbReference>
<dbReference type="Pfam" id="PF01546">
    <property type="entry name" value="Peptidase_M20"/>
    <property type="match status" value="1"/>
</dbReference>
<accession>A0ABU0I8C7</accession>
<dbReference type="PANTHER" id="PTHR11014">
    <property type="entry name" value="PEPTIDASE M20 FAMILY MEMBER"/>
    <property type="match status" value="1"/>
</dbReference>
<dbReference type="InterPro" id="IPR017439">
    <property type="entry name" value="Amidohydrolase"/>
</dbReference>
<name>A0ABU0I8C7_9HYPH</name>
<dbReference type="NCBIfam" id="TIGR01891">
    <property type="entry name" value="amidohydrolases"/>
    <property type="match status" value="1"/>
</dbReference>
<evidence type="ECO:0000259" key="2">
    <source>
        <dbReference type="Pfam" id="PF07687"/>
    </source>
</evidence>
<dbReference type="Gene3D" id="3.30.70.360">
    <property type="match status" value="1"/>
</dbReference>
<protein>
    <submittedName>
        <fullName evidence="3">Hippurate hydrolase</fullName>
        <ecNumber evidence="3">3.5.1.32</ecNumber>
    </submittedName>
</protein>
<comment type="caution">
    <text evidence="3">The sequence shown here is derived from an EMBL/GenBank/DDBJ whole genome shotgun (WGS) entry which is preliminary data.</text>
</comment>
<evidence type="ECO:0000313" key="3">
    <source>
        <dbReference type="EMBL" id="MDQ0449936.1"/>
    </source>
</evidence>
<evidence type="ECO:0000256" key="1">
    <source>
        <dbReference type="ARBA" id="ARBA00022801"/>
    </source>
</evidence>
<dbReference type="PIRSF" id="PIRSF005962">
    <property type="entry name" value="Pept_M20D_amidohydro"/>
    <property type="match status" value="1"/>
</dbReference>
<reference evidence="3 4" key="1">
    <citation type="submission" date="2023-07" db="EMBL/GenBank/DDBJ databases">
        <title>Genomic Encyclopedia of Type Strains, Phase IV (KMG-IV): sequencing the most valuable type-strain genomes for metagenomic binning, comparative biology and taxonomic classification.</title>
        <authorList>
            <person name="Goeker M."/>
        </authorList>
    </citation>
    <scope>NUCLEOTIDE SEQUENCE [LARGE SCALE GENOMIC DNA]</scope>
    <source>
        <strain evidence="3 4">DSM 19013</strain>
    </source>
</reference>
<dbReference type="PANTHER" id="PTHR11014:SF63">
    <property type="entry name" value="METALLOPEPTIDASE, PUTATIVE (AFU_ORTHOLOGUE AFUA_6G09600)-RELATED"/>
    <property type="match status" value="1"/>
</dbReference>
<sequence>MAIDADLATRMVAWRHDLHAHPELAFHETRTADLVARELAACGFAVHRGLGRTGVVGTLSRGAGPTIGLRADMDALPITEETGLPYASRNPGVAHSCGHDGHVAMLLGAARSLAAMGDLAGTVHVIFQPAEECEGGGRAMIADGLFRLFPCDSIWGLHNWPGLPLGTFATRPGPIMASLDTFDIVVSGSGSHAAMPERGIDTLVVTADIVLALQTIVSRRLSPHDPAVVSVTQIHGGDAYNVIPASAIIRGTVRCLGATVRTRVATLIREIAEGTAAAHGATAALTYHDGYPATVNAAAAVPVAREAAGRAPGVSLCPEDLPPSMASEDFAYMLESCPGAYAWLGADGPAAGKPLHHPGYNFNDDVLPLGAGYWIALTQNLLRAGR</sequence>
<dbReference type="InterPro" id="IPR036264">
    <property type="entry name" value="Bact_exopeptidase_dim_dom"/>
</dbReference>
<evidence type="ECO:0000313" key="4">
    <source>
        <dbReference type="Proteomes" id="UP001231124"/>
    </source>
</evidence>
<dbReference type="EC" id="3.5.1.32" evidence="3"/>
<dbReference type="SUPFAM" id="SSF55031">
    <property type="entry name" value="Bacterial exopeptidase dimerisation domain"/>
    <property type="match status" value="1"/>
</dbReference>
<dbReference type="Gene3D" id="3.40.630.10">
    <property type="entry name" value="Zn peptidases"/>
    <property type="match status" value="1"/>
</dbReference>
<proteinExistence type="predicted"/>
<keyword evidence="1 3" id="KW-0378">Hydrolase</keyword>
<organism evidence="3 4">
    <name type="scientific">Methylobacterium aerolatum</name>
    <dbReference type="NCBI Taxonomy" id="418708"/>
    <lineage>
        <taxon>Bacteria</taxon>
        <taxon>Pseudomonadati</taxon>
        <taxon>Pseudomonadota</taxon>
        <taxon>Alphaproteobacteria</taxon>
        <taxon>Hyphomicrobiales</taxon>
        <taxon>Methylobacteriaceae</taxon>
        <taxon>Methylobacterium</taxon>
    </lineage>
</organism>
<dbReference type="CDD" id="cd05666">
    <property type="entry name" value="M20_Acy1-like"/>
    <property type="match status" value="1"/>
</dbReference>
<feature type="domain" description="Peptidase M20 dimerisation" evidence="2">
    <location>
        <begin position="181"/>
        <end position="275"/>
    </location>
</feature>